<sequence>MDPNGGKKRMFNKLNKQQTIAKLERESFKRKTVSFYRYVILESPFQLRDQLYAHWKELGVLGRIYLAHEGVNAQLSVPEHNWDAFVKNVHANEYFAAMPFKIAVEDDGQSFFKLTIKVRNQIVADGLKIDEYDVTNVGKHLDAKQWNEAMGNGAIVVDMRNHYESEIGRFKGAICPEAETFKEELPEVKVLLKGKEQEQILLYCTGGIRCEKTSAYLKHHGFNDVGQLHGGIIDYARQLEKNEKLENKFEGKNFVFDERLGERISKK</sequence>
<name>A0A382T2N6_9ZZZZ</name>
<gene>
    <name evidence="2" type="ORF">METZ01_LOCUS369087</name>
</gene>
<organism evidence="2">
    <name type="scientific">marine metagenome</name>
    <dbReference type="NCBI Taxonomy" id="408172"/>
    <lineage>
        <taxon>unclassified sequences</taxon>
        <taxon>metagenomes</taxon>
        <taxon>ecological metagenomes</taxon>
    </lineage>
</organism>
<dbReference type="InterPro" id="IPR001763">
    <property type="entry name" value="Rhodanese-like_dom"/>
</dbReference>
<dbReference type="SMART" id="SM00450">
    <property type="entry name" value="RHOD"/>
    <property type="match status" value="1"/>
</dbReference>
<dbReference type="SUPFAM" id="SSF52821">
    <property type="entry name" value="Rhodanese/Cell cycle control phosphatase"/>
    <property type="match status" value="1"/>
</dbReference>
<dbReference type="PANTHER" id="PTHR43846">
    <property type="entry name" value="UPF0176 PROTEIN YCEA"/>
    <property type="match status" value="1"/>
</dbReference>
<dbReference type="AlphaFoldDB" id="A0A382T2N6"/>
<dbReference type="Pfam" id="PF17773">
    <property type="entry name" value="UPF0176_N"/>
    <property type="match status" value="1"/>
</dbReference>
<evidence type="ECO:0000313" key="2">
    <source>
        <dbReference type="EMBL" id="SVD16233.1"/>
    </source>
</evidence>
<dbReference type="Pfam" id="PF00581">
    <property type="entry name" value="Rhodanese"/>
    <property type="match status" value="1"/>
</dbReference>
<dbReference type="EMBL" id="UINC01133352">
    <property type="protein sequence ID" value="SVD16233.1"/>
    <property type="molecule type" value="Genomic_DNA"/>
</dbReference>
<protein>
    <recommendedName>
        <fullName evidence="1">Rhodanese domain-containing protein</fullName>
    </recommendedName>
</protein>
<feature type="domain" description="Rhodanese" evidence="1">
    <location>
        <begin position="150"/>
        <end position="244"/>
    </location>
</feature>
<proteinExistence type="predicted"/>
<accession>A0A382T2N6</accession>
<dbReference type="NCBIfam" id="NF001133">
    <property type="entry name" value="PRK00142.1-1"/>
    <property type="match status" value="1"/>
</dbReference>
<dbReference type="PANTHER" id="PTHR43846:SF1">
    <property type="entry name" value="TRNA URIDINE(34) HYDROXYLASE"/>
    <property type="match status" value="1"/>
</dbReference>
<dbReference type="PROSITE" id="PS50206">
    <property type="entry name" value="RHODANESE_3"/>
    <property type="match status" value="1"/>
</dbReference>
<reference evidence="2" key="1">
    <citation type="submission" date="2018-05" db="EMBL/GenBank/DDBJ databases">
        <authorList>
            <person name="Lanie J.A."/>
            <person name="Ng W.-L."/>
            <person name="Kazmierczak K.M."/>
            <person name="Andrzejewski T.M."/>
            <person name="Davidsen T.M."/>
            <person name="Wayne K.J."/>
            <person name="Tettelin H."/>
            <person name="Glass J.I."/>
            <person name="Rusch D."/>
            <person name="Podicherti R."/>
            <person name="Tsui H.-C.T."/>
            <person name="Winkler M.E."/>
        </authorList>
    </citation>
    <scope>NUCLEOTIDE SEQUENCE</scope>
</reference>
<dbReference type="Gene3D" id="3.30.70.100">
    <property type="match status" value="1"/>
</dbReference>
<evidence type="ECO:0000259" key="1">
    <source>
        <dbReference type="PROSITE" id="PS50206"/>
    </source>
</evidence>
<dbReference type="Gene3D" id="3.40.250.10">
    <property type="entry name" value="Rhodanese-like domain"/>
    <property type="match status" value="1"/>
</dbReference>
<dbReference type="InterPro" id="IPR040503">
    <property type="entry name" value="TRHO_N"/>
</dbReference>
<dbReference type="InterPro" id="IPR036873">
    <property type="entry name" value="Rhodanese-like_dom_sf"/>
</dbReference>